<comment type="caution">
    <text evidence="1">The sequence shown here is derived from an EMBL/GenBank/DDBJ whole genome shotgun (WGS) entry which is preliminary data.</text>
</comment>
<accession>A0A0A2VEH7</accession>
<organism evidence="1 2">
    <name type="scientific">Beauveria bassiana D1-5</name>
    <dbReference type="NCBI Taxonomy" id="1245745"/>
    <lineage>
        <taxon>Eukaryota</taxon>
        <taxon>Fungi</taxon>
        <taxon>Dikarya</taxon>
        <taxon>Ascomycota</taxon>
        <taxon>Pezizomycotina</taxon>
        <taxon>Sordariomycetes</taxon>
        <taxon>Hypocreomycetidae</taxon>
        <taxon>Hypocreales</taxon>
        <taxon>Cordycipitaceae</taxon>
        <taxon>Beauveria</taxon>
    </lineage>
</organism>
<dbReference type="AlphaFoldDB" id="A0A0A2VEH7"/>
<reference evidence="1 2" key="1">
    <citation type="submission" date="2012-10" db="EMBL/GenBank/DDBJ databases">
        <title>Genome sequencing and analysis of entomopathogenic fungi Beauveria bassiana D1-5.</title>
        <authorList>
            <person name="Li Q."/>
            <person name="Wang L."/>
            <person name="Zhang Z."/>
            <person name="Wang Q."/>
            <person name="Ren J."/>
            <person name="Wang M."/>
            <person name="Xu W."/>
            <person name="Wang J."/>
            <person name="Lu Y."/>
            <person name="Du Q."/>
            <person name="Sun Z."/>
        </authorList>
    </citation>
    <scope>NUCLEOTIDE SEQUENCE [LARGE SCALE GENOMIC DNA]</scope>
    <source>
        <strain evidence="1 2">D1-5</strain>
    </source>
</reference>
<dbReference type="Proteomes" id="UP000030106">
    <property type="component" value="Unassembled WGS sequence"/>
</dbReference>
<proteinExistence type="predicted"/>
<gene>
    <name evidence="1" type="ORF">BBAD15_g8426</name>
</gene>
<evidence type="ECO:0000313" key="1">
    <source>
        <dbReference type="EMBL" id="KGQ06261.1"/>
    </source>
</evidence>
<dbReference type="EMBL" id="ANFO01000844">
    <property type="protein sequence ID" value="KGQ06261.1"/>
    <property type="molecule type" value="Genomic_DNA"/>
</dbReference>
<sequence length="90" mass="9980">MSAQPGSSRSVATAPTRFRCKLGGGWKDLSVFSKAQQRSLRYLSASGQPAPRSRALRTRPGQLASHNAKQYARVFVEYSEPRDAEYCHHA</sequence>
<dbReference type="HOGENOM" id="CLU_2440511_0_0_1"/>
<protein>
    <submittedName>
        <fullName evidence="1">Uncharacterized protein</fullName>
    </submittedName>
</protein>
<name>A0A0A2VEH7_BEABA</name>
<evidence type="ECO:0000313" key="2">
    <source>
        <dbReference type="Proteomes" id="UP000030106"/>
    </source>
</evidence>